<organism evidence="8 9">
    <name type="scientific">Halochromatium salexigens</name>
    <name type="common">Chromatium salexigens</name>
    <dbReference type="NCBI Taxonomy" id="49447"/>
    <lineage>
        <taxon>Bacteria</taxon>
        <taxon>Pseudomonadati</taxon>
        <taxon>Pseudomonadota</taxon>
        <taxon>Gammaproteobacteria</taxon>
        <taxon>Chromatiales</taxon>
        <taxon>Chromatiaceae</taxon>
        <taxon>Halochromatium</taxon>
    </lineage>
</organism>
<dbReference type="GO" id="GO:0006355">
    <property type="term" value="P:regulation of DNA-templated transcription"/>
    <property type="evidence" value="ECO:0007669"/>
    <property type="project" value="InterPro"/>
</dbReference>
<reference evidence="8" key="1">
    <citation type="submission" date="2017-05" db="EMBL/GenBank/DDBJ databases">
        <authorList>
            <person name="Imhoff J.F."/>
            <person name="Rahn T."/>
            <person name="Kuenzel S."/>
            <person name="Neulinger S.C."/>
        </authorList>
    </citation>
    <scope>NUCLEOTIDE SEQUENCE</scope>
    <source>
        <strain evidence="8">DSM 4395</strain>
    </source>
</reference>
<evidence type="ECO:0000256" key="2">
    <source>
        <dbReference type="ARBA" id="ARBA00023125"/>
    </source>
</evidence>
<evidence type="ECO:0000256" key="5">
    <source>
        <dbReference type="PROSITE-ProRule" id="PRU10137"/>
    </source>
</evidence>
<dbReference type="AlphaFoldDB" id="A0AAJ0UG83"/>
<protein>
    <submittedName>
        <fullName evidence="8">IS607 family transposase</fullName>
    </submittedName>
</protein>
<dbReference type="SUPFAM" id="SSF53041">
    <property type="entry name" value="Resolvase-like"/>
    <property type="match status" value="1"/>
</dbReference>
<keyword evidence="3" id="KW-0233">DNA recombination</keyword>
<dbReference type="InterPro" id="IPR000551">
    <property type="entry name" value="MerR-type_HTH_dom"/>
</dbReference>
<sequence>MPRYVPSREASKILGLHANTLRKYADEGRISTYRTASGQRRFDVDSYLGATVETTPTVVCYCRASSPAQKPDLERQVQSMRERFPEADIVQDIGSALNDQRQGLQSVLGRVLRGEKLTVVVAHKDRLARVGCDLIEWIIRDCGSELVVLSDHQREPERELAEDLLAILHGFAGGQDRRTDHTGEAHPNATHALAREAAERLDRHLSVRLQRDDLAAESSDRPPELHGDQEVPDPPSS</sequence>
<feature type="domain" description="Resolvase/invertase-type recombinase catalytic" evidence="7">
    <location>
        <begin position="57"/>
        <end position="198"/>
    </location>
</feature>
<evidence type="ECO:0000313" key="9">
    <source>
        <dbReference type="Proteomes" id="UP001296967"/>
    </source>
</evidence>
<feature type="active site" description="O-(5'-phospho-DNA)-serine intermediate" evidence="4 5">
    <location>
        <position position="65"/>
    </location>
</feature>
<dbReference type="GO" id="GO:0003677">
    <property type="term" value="F:DNA binding"/>
    <property type="evidence" value="ECO:0007669"/>
    <property type="project" value="UniProtKB-KW"/>
</dbReference>
<dbReference type="InterPro" id="IPR006119">
    <property type="entry name" value="Resolv_N"/>
</dbReference>
<dbReference type="PROSITE" id="PS51736">
    <property type="entry name" value="RECOMBINASES_3"/>
    <property type="match status" value="1"/>
</dbReference>
<dbReference type="Gene3D" id="1.10.1660.10">
    <property type="match status" value="1"/>
</dbReference>
<dbReference type="NCBIfam" id="NF033518">
    <property type="entry name" value="transpos_IS607"/>
    <property type="match status" value="1"/>
</dbReference>
<dbReference type="InterPro" id="IPR006118">
    <property type="entry name" value="Recombinase_CS"/>
</dbReference>
<dbReference type="Pfam" id="PF00239">
    <property type="entry name" value="Resolvase"/>
    <property type="match status" value="1"/>
</dbReference>
<dbReference type="Pfam" id="PF00376">
    <property type="entry name" value="MerR"/>
    <property type="match status" value="1"/>
</dbReference>
<evidence type="ECO:0000313" key="8">
    <source>
        <dbReference type="EMBL" id="MBK5930894.1"/>
    </source>
</evidence>
<dbReference type="GO" id="GO:0000150">
    <property type="term" value="F:DNA strand exchange activity"/>
    <property type="evidence" value="ECO:0007669"/>
    <property type="project" value="InterPro"/>
</dbReference>
<accession>A0AAJ0UG83</accession>
<dbReference type="PANTHER" id="PTHR36172">
    <property type="match status" value="1"/>
</dbReference>
<dbReference type="PANTHER" id="PTHR36172:SF1">
    <property type="entry name" value="RESOLVASE-RELATED"/>
    <property type="match status" value="1"/>
</dbReference>
<proteinExistence type="predicted"/>
<feature type="compositionally biased region" description="Basic and acidic residues" evidence="6">
    <location>
        <begin position="209"/>
        <end position="229"/>
    </location>
</feature>
<dbReference type="SUPFAM" id="SSF46955">
    <property type="entry name" value="Putative DNA-binding domain"/>
    <property type="match status" value="1"/>
</dbReference>
<feature type="region of interest" description="Disordered" evidence="6">
    <location>
        <begin position="209"/>
        <end position="237"/>
    </location>
</feature>
<reference evidence="8" key="2">
    <citation type="journal article" date="2020" name="Microorganisms">
        <title>Osmotic Adaptation and Compatible Solute Biosynthesis of Phototrophic Bacteria as Revealed from Genome Analyses.</title>
        <authorList>
            <person name="Imhoff J.F."/>
            <person name="Rahn T."/>
            <person name="Kunzel S."/>
            <person name="Keller A."/>
            <person name="Neulinger S.C."/>
        </authorList>
    </citation>
    <scope>NUCLEOTIDE SEQUENCE</scope>
    <source>
        <strain evidence="8">DSM 4395</strain>
    </source>
</reference>
<evidence type="ECO:0000256" key="1">
    <source>
        <dbReference type="ARBA" id="ARBA00022908"/>
    </source>
</evidence>
<dbReference type="InterPro" id="IPR048046">
    <property type="entry name" value="Transpos_IS607"/>
</dbReference>
<evidence type="ECO:0000256" key="4">
    <source>
        <dbReference type="PIRSR" id="PIRSR606118-50"/>
    </source>
</evidence>
<dbReference type="InterPro" id="IPR036162">
    <property type="entry name" value="Resolvase-like_N_sf"/>
</dbReference>
<dbReference type="SMART" id="SM00857">
    <property type="entry name" value="Resolvase"/>
    <property type="match status" value="1"/>
</dbReference>
<dbReference type="InterPro" id="IPR009061">
    <property type="entry name" value="DNA-bd_dom_put_sf"/>
</dbReference>
<dbReference type="Gene3D" id="3.40.50.1390">
    <property type="entry name" value="Resolvase, N-terminal catalytic domain"/>
    <property type="match status" value="1"/>
</dbReference>
<dbReference type="GO" id="GO:0015074">
    <property type="term" value="P:DNA integration"/>
    <property type="evidence" value="ECO:0007669"/>
    <property type="project" value="UniProtKB-KW"/>
</dbReference>
<dbReference type="Proteomes" id="UP001296967">
    <property type="component" value="Unassembled WGS sequence"/>
</dbReference>
<keyword evidence="2" id="KW-0238">DNA-binding</keyword>
<keyword evidence="1" id="KW-0229">DNA integration</keyword>
<keyword evidence="9" id="KW-1185">Reference proteome</keyword>
<evidence type="ECO:0000256" key="6">
    <source>
        <dbReference type="SAM" id="MobiDB-lite"/>
    </source>
</evidence>
<dbReference type="InterPro" id="IPR051491">
    <property type="entry name" value="Recombinase/Transposase-rel"/>
</dbReference>
<name>A0AAJ0UG83_HALSE</name>
<dbReference type="EMBL" id="NHSF01000059">
    <property type="protein sequence ID" value="MBK5930894.1"/>
    <property type="molecule type" value="Genomic_DNA"/>
</dbReference>
<evidence type="ECO:0000256" key="3">
    <source>
        <dbReference type="ARBA" id="ARBA00023172"/>
    </source>
</evidence>
<gene>
    <name evidence="8" type="ORF">CCR82_10240</name>
</gene>
<evidence type="ECO:0000259" key="7">
    <source>
        <dbReference type="PROSITE" id="PS51736"/>
    </source>
</evidence>
<dbReference type="PROSITE" id="PS00397">
    <property type="entry name" value="RECOMBINASES_1"/>
    <property type="match status" value="1"/>
</dbReference>
<comment type="caution">
    <text evidence="8">The sequence shown here is derived from an EMBL/GenBank/DDBJ whole genome shotgun (WGS) entry which is preliminary data.</text>
</comment>